<sequence length="203" mass="22718">MAIETWNSSYIVIWLCLGALMMVLIFGVRGYNGKVTKLGATGYSVIINSLALLNGVALGQTVYDETAKYDFWGSIGTVLGLSLPLLISGFILIIFYRYRVIKYPGEIVVKGANLEISKNYLLGGIIWFMFSDLLSAGIGSMYIIMALVGDKRGVIYGIIGLMPPIVAIWLVTKYRKWIFKYIVWVLRRKGLLQVAETNDRQNK</sequence>
<comment type="caution">
    <text evidence="2">The sequence shown here is derived from an EMBL/GenBank/DDBJ whole genome shotgun (WGS) entry which is preliminary data.</text>
</comment>
<protein>
    <submittedName>
        <fullName evidence="2">Uncharacterized protein</fullName>
    </submittedName>
</protein>
<feature type="transmembrane region" description="Helical" evidence="1">
    <location>
        <begin position="40"/>
        <end position="59"/>
    </location>
</feature>
<organism evidence="2 3">
    <name type="scientific">Ligilactobacillus apodemi DSM 16634 = JCM 16172</name>
    <dbReference type="NCBI Taxonomy" id="1423724"/>
    <lineage>
        <taxon>Bacteria</taxon>
        <taxon>Bacillati</taxon>
        <taxon>Bacillota</taxon>
        <taxon>Bacilli</taxon>
        <taxon>Lactobacillales</taxon>
        <taxon>Lactobacillaceae</taxon>
        <taxon>Ligilactobacillus</taxon>
    </lineage>
</organism>
<dbReference type="RefSeq" id="WP_025086552.1">
    <property type="nucleotide sequence ID" value="NZ_AZFT01000053.1"/>
</dbReference>
<name>A0A0R1TWM7_9LACO</name>
<dbReference type="Proteomes" id="UP000051324">
    <property type="component" value="Unassembled WGS sequence"/>
</dbReference>
<evidence type="ECO:0000313" key="3">
    <source>
        <dbReference type="Proteomes" id="UP000051324"/>
    </source>
</evidence>
<evidence type="ECO:0000313" key="2">
    <source>
        <dbReference type="EMBL" id="KRL83434.1"/>
    </source>
</evidence>
<feature type="transmembrane region" description="Helical" evidence="1">
    <location>
        <begin position="71"/>
        <end position="98"/>
    </location>
</feature>
<dbReference type="OrthoDB" id="2332466at2"/>
<gene>
    <name evidence="2" type="ORF">FC32_GL000688</name>
</gene>
<evidence type="ECO:0000256" key="1">
    <source>
        <dbReference type="SAM" id="Phobius"/>
    </source>
</evidence>
<feature type="transmembrane region" description="Helical" evidence="1">
    <location>
        <begin position="154"/>
        <end position="172"/>
    </location>
</feature>
<dbReference type="PATRIC" id="fig|1423724.4.peg.725"/>
<accession>A0A0R1TWM7</accession>
<proteinExistence type="predicted"/>
<feature type="transmembrane region" description="Helical" evidence="1">
    <location>
        <begin position="6"/>
        <end position="28"/>
    </location>
</feature>
<dbReference type="STRING" id="1423724.FC32_GL000688"/>
<dbReference type="AlphaFoldDB" id="A0A0R1TWM7"/>
<keyword evidence="1" id="KW-1133">Transmembrane helix</keyword>
<reference evidence="2 3" key="1">
    <citation type="journal article" date="2015" name="Genome Announc.">
        <title>Expanding the biotechnology potential of lactobacilli through comparative genomics of 213 strains and associated genera.</title>
        <authorList>
            <person name="Sun Z."/>
            <person name="Harris H.M."/>
            <person name="McCann A."/>
            <person name="Guo C."/>
            <person name="Argimon S."/>
            <person name="Zhang W."/>
            <person name="Yang X."/>
            <person name="Jeffery I.B."/>
            <person name="Cooney J.C."/>
            <person name="Kagawa T.F."/>
            <person name="Liu W."/>
            <person name="Song Y."/>
            <person name="Salvetti E."/>
            <person name="Wrobel A."/>
            <person name="Rasinkangas P."/>
            <person name="Parkhill J."/>
            <person name="Rea M.C."/>
            <person name="O'Sullivan O."/>
            <person name="Ritari J."/>
            <person name="Douillard F.P."/>
            <person name="Paul Ross R."/>
            <person name="Yang R."/>
            <person name="Briner A.E."/>
            <person name="Felis G.E."/>
            <person name="de Vos W.M."/>
            <person name="Barrangou R."/>
            <person name="Klaenhammer T.R."/>
            <person name="Caufield P.W."/>
            <person name="Cui Y."/>
            <person name="Zhang H."/>
            <person name="O'Toole P.W."/>
        </authorList>
    </citation>
    <scope>NUCLEOTIDE SEQUENCE [LARGE SCALE GENOMIC DNA]</scope>
    <source>
        <strain evidence="2 3">DSM 16634</strain>
    </source>
</reference>
<keyword evidence="3" id="KW-1185">Reference proteome</keyword>
<dbReference type="EMBL" id="AZFT01000053">
    <property type="protein sequence ID" value="KRL83434.1"/>
    <property type="molecule type" value="Genomic_DNA"/>
</dbReference>
<keyword evidence="1" id="KW-0472">Membrane</keyword>
<feature type="transmembrane region" description="Helical" evidence="1">
    <location>
        <begin position="119"/>
        <end position="148"/>
    </location>
</feature>
<keyword evidence="1" id="KW-0812">Transmembrane</keyword>